<name>A0AAF0TXT2_SOLVR</name>
<evidence type="ECO:0000256" key="1">
    <source>
        <dbReference type="SAM" id="Phobius"/>
    </source>
</evidence>
<protein>
    <submittedName>
        <fullName evidence="2">Uncharacterized protein</fullName>
    </submittedName>
</protein>
<keyword evidence="3" id="KW-1185">Reference proteome</keyword>
<evidence type="ECO:0000313" key="2">
    <source>
        <dbReference type="EMBL" id="WMV37162.1"/>
    </source>
</evidence>
<dbReference type="EMBL" id="CP133618">
    <property type="protein sequence ID" value="WMV37162.1"/>
    <property type="molecule type" value="Genomic_DNA"/>
</dbReference>
<organism evidence="2 3">
    <name type="scientific">Solanum verrucosum</name>
    <dbReference type="NCBI Taxonomy" id="315347"/>
    <lineage>
        <taxon>Eukaryota</taxon>
        <taxon>Viridiplantae</taxon>
        <taxon>Streptophyta</taxon>
        <taxon>Embryophyta</taxon>
        <taxon>Tracheophyta</taxon>
        <taxon>Spermatophyta</taxon>
        <taxon>Magnoliopsida</taxon>
        <taxon>eudicotyledons</taxon>
        <taxon>Gunneridae</taxon>
        <taxon>Pentapetalae</taxon>
        <taxon>asterids</taxon>
        <taxon>lamiids</taxon>
        <taxon>Solanales</taxon>
        <taxon>Solanaceae</taxon>
        <taxon>Solanoideae</taxon>
        <taxon>Solaneae</taxon>
        <taxon>Solanum</taxon>
    </lineage>
</organism>
<keyword evidence="1" id="KW-0812">Transmembrane</keyword>
<keyword evidence="1" id="KW-1133">Transmembrane helix</keyword>
<proteinExistence type="predicted"/>
<sequence>MAESLAWKSDTSSAPSAMASICIERTGPIISLPKKVSVANFEYLFIYLVISMYLIANGCDF</sequence>
<evidence type="ECO:0000313" key="3">
    <source>
        <dbReference type="Proteomes" id="UP001234989"/>
    </source>
</evidence>
<dbReference type="AlphaFoldDB" id="A0AAF0TXT2"/>
<gene>
    <name evidence="2" type="ORF">MTR67_030547</name>
</gene>
<feature type="transmembrane region" description="Helical" evidence="1">
    <location>
        <begin position="38"/>
        <end position="56"/>
    </location>
</feature>
<dbReference type="Proteomes" id="UP001234989">
    <property type="component" value="Chromosome 7"/>
</dbReference>
<reference evidence="2" key="1">
    <citation type="submission" date="2023-08" db="EMBL/GenBank/DDBJ databases">
        <title>A de novo genome assembly of Solanum verrucosum Schlechtendal, a Mexican diploid species geographically isolated from the other diploid A-genome species in potato relatives.</title>
        <authorList>
            <person name="Hosaka K."/>
        </authorList>
    </citation>
    <scope>NUCLEOTIDE SEQUENCE</scope>
    <source>
        <tissue evidence="2">Young leaves</tissue>
    </source>
</reference>
<accession>A0AAF0TXT2</accession>
<keyword evidence="1" id="KW-0472">Membrane</keyword>